<proteinExistence type="predicted"/>
<dbReference type="Gene3D" id="3.30.2310.20">
    <property type="entry name" value="RelE-like"/>
    <property type="match status" value="1"/>
</dbReference>
<sequence>MPSRLGETIADLDPPARRAVHDALATLAEDPRAGAAEPIRGAEIRRLFTRPTVATGDRITLLYRVHEAEHQVEIIWVIAGP</sequence>
<evidence type="ECO:0000313" key="2">
    <source>
        <dbReference type="Proteomes" id="UP001500016"/>
    </source>
</evidence>
<reference evidence="1 2" key="1">
    <citation type="journal article" date="2019" name="Int. J. Syst. Evol. Microbiol.">
        <title>The Global Catalogue of Microorganisms (GCM) 10K type strain sequencing project: providing services to taxonomists for standard genome sequencing and annotation.</title>
        <authorList>
            <consortium name="The Broad Institute Genomics Platform"/>
            <consortium name="The Broad Institute Genome Sequencing Center for Infectious Disease"/>
            <person name="Wu L."/>
            <person name="Ma J."/>
        </authorList>
    </citation>
    <scope>NUCLEOTIDE SEQUENCE [LARGE SCALE GENOMIC DNA]</scope>
    <source>
        <strain evidence="1 2">JCM 15478</strain>
    </source>
</reference>
<evidence type="ECO:0000313" key="1">
    <source>
        <dbReference type="EMBL" id="GAA2106009.1"/>
    </source>
</evidence>
<dbReference type="EMBL" id="BAAAPE010000048">
    <property type="protein sequence ID" value="GAA2106009.1"/>
    <property type="molecule type" value="Genomic_DNA"/>
</dbReference>
<dbReference type="Proteomes" id="UP001500016">
    <property type="component" value="Unassembled WGS sequence"/>
</dbReference>
<organism evidence="1 2">
    <name type="scientific">Streptomyces albiaxialis</name>
    <dbReference type="NCBI Taxonomy" id="329523"/>
    <lineage>
        <taxon>Bacteria</taxon>
        <taxon>Bacillati</taxon>
        <taxon>Actinomycetota</taxon>
        <taxon>Actinomycetes</taxon>
        <taxon>Kitasatosporales</taxon>
        <taxon>Streptomycetaceae</taxon>
        <taxon>Streptomyces</taxon>
    </lineage>
</organism>
<dbReference type="InterPro" id="IPR035093">
    <property type="entry name" value="RelE/ParE_toxin_dom_sf"/>
</dbReference>
<protein>
    <submittedName>
        <fullName evidence="1">Uncharacterized protein</fullName>
    </submittedName>
</protein>
<name>A0ABN2X7V1_9ACTN</name>
<gene>
    <name evidence="1" type="ORF">GCM10009801_82050</name>
</gene>
<keyword evidence="2" id="KW-1185">Reference proteome</keyword>
<accession>A0ABN2X7V1</accession>
<comment type="caution">
    <text evidence="1">The sequence shown here is derived from an EMBL/GenBank/DDBJ whole genome shotgun (WGS) entry which is preliminary data.</text>
</comment>